<comment type="subcellular location">
    <subcellularLocation>
        <location evidence="7">Cell membrane</location>
        <topology evidence="7">Multi-pass membrane protein</topology>
    </subcellularLocation>
    <subcellularLocation>
        <location evidence="1">Membrane</location>
        <topology evidence="1">Multi-pass membrane protein</topology>
    </subcellularLocation>
</comment>
<dbReference type="PANTHER" id="PTHR47737">
    <property type="entry name" value="GLYCINE BETAINE/PROLINE BETAINE TRANSPORT SYSTEM PERMEASE PROTEIN PROW"/>
    <property type="match status" value="1"/>
</dbReference>
<gene>
    <name evidence="9" type="ORF">ACFQMJ_18425</name>
</gene>
<protein>
    <submittedName>
        <fullName evidence="9">ABC transporter permease</fullName>
    </submittedName>
</protein>
<keyword evidence="3" id="KW-1003">Cell membrane</keyword>
<evidence type="ECO:0000256" key="5">
    <source>
        <dbReference type="ARBA" id="ARBA00022989"/>
    </source>
</evidence>
<sequence>MRTYGLSIFDLPKIPIGKWIEAIESWLEGNAGPVFKGIKTFIGSTVNGLADGFNAVPPLLLIVLFTALAFWIGRTRIALFTLLGLYLVYNLGYWENTMETLALVLVASIISIVLGIPLGIACARSDRVQKIVTPVLDFMQTMPAFVYLLPAVAFFSLGVAPGVIASVIFGIPPTIRLTNLGIRQVPVDLVEAADAFGSTPLQKLVKLQLPIAAPTIMAGVNQTIMLSLSMVVIASMIGAQGVGADVYRAVTQAKTGVGFEAGLAVVVLAIILDRITQNLVKNKRKGT</sequence>
<keyword evidence="6 7" id="KW-0472">Membrane</keyword>
<accession>A0ABW2FDX6</accession>
<organism evidence="9 10">
    <name type="scientific">Cohnella cellulosilytica</name>
    <dbReference type="NCBI Taxonomy" id="986710"/>
    <lineage>
        <taxon>Bacteria</taxon>
        <taxon>Bacillati</taxon>
        <taxon>Bacillota</taxon>
        <taxon>Bacilli</taxon>
        <taxon>Bacillales</taxon>
        <taxon>Paenibacillaceae</taxon>
        <taxon>Cohnella</taxon>
    </lineage>
</organism>
<name>A0ABW2FDX6_9BACL</name>
<dbReference type="EMBL" id="JBHTAI010000011">
    <property type="protein sequence ID" value="MFC7150512.1"/>
    <property type="molecule type" value="Genomic_DNA"/>
</dbReference>
<evidence type="ECO:0000256" key="4">
    <source>
        <dbReference type="ARBA" id="ARBA00022692"/>
    </source>
</evidence>
<evidence type="ECO:0000256" key="1">
    <source>
        <dbReference type="ARBA" id="ARBA00004141"/>
    </source>
</evidence>
<dbReference type="InterPro" id="IPR000515">
    <property type="entry name" value="MetI-like"/>
</dbReference>
<evidence type="ECO:0000256" key="3">
    <source>
        <dbReference type="ARBA" id="ARBA00022475"/>
    </source>
</evidence>
<evidence type="ECO:0000313" key="10">
    <source>
        <dbReference type="Proteomes" id="UP001596378"/>
    </source>
</evidence>
<feature type="transmembrane region" description="Helical" evidence="7">
    <location>
        <begin position="55"/>
        <end position="72"/>
    </location>
</feature>
<comment type="similarity">
    <text evidence="7">Belongs to the binding-protein-dependent transport system permease family.</text>
</comment>
<reference evidence="10" key="1">
    <citation type="journal article" date="2019" name="Int. J. Syst. Evol. Microbiol.">
        <title>The Global Catalogue of Microorganisms (GCM) 10K type strain sequencing project: providing services to taxonomists for standard genome sequencing and annotation.</title>
        <authorList>
            <consortium name="The Broad Institute Genomics Platform"/>
            <consortium name="The Broad Institute Genome Sequencing Center for Infectious Disease"/>
            <person name="Wu L."/>
            <person name="Ma J."/>
        </authorList>
    </citation>
    <scope>NUCLEOTIDE SEQUENCE [LARGE SCALE GENOMIC DNA]</scope>
    <source>
        <strain evidence="10">KCTC 12907</strain>
    </source>
</reference>
<dbReference type="Gene3D" id="1.10.3720.10">
    <property type="entry name" value="MetI-like"/>
    <property type="match status" value="1"/>
</dbReference>
<feature type="transmembrane region" description="Helical" evidence="7">
    <location>
        <begin position="100"/>
        <end position="123"/>
    </location>
</feature>
<dbReference type="RefSeq" id="WP_378052904.1">
    <property type="nucleotide sequence ID" value="NZ_JBHMDN010000069.1"/>
</dbReference>
<proteinExistence type="inferred from homology"/>
<feature type="transmembrane region" description="Helical" evidence="7">
    <location>
        <begin position="77"/>
        <end position="94"/>
    </location>
</feature>
<dbReference type="SUPFAM" id="SSF161098">
    <property type="entry name" value="MetI-like"/>
    <property type="match status" value="1"/>
</dbReference>
<dbReference type="PROSITE" id="PS50928">
    <property type="entry name" value="ABC_TM1"/>
    <property type="match status" value="1"/>
</dbReference>
<keyword evidence="4 7" id="KW-0812">Transmembrane</keyword>
<comment type="caution">
    <text evidence="9">The sequence shown here is derived from an EMBL/GenBank/DDBJ whole genome shotgun (WGS) entry which is preliminary data.</text>
</comment>
<evidence type="ECO:0000256" key="6">
    <source>
        <dbReference type="ARBA" id="ARBA00023136"/>
    </source>
</evidence>
<feature type="domain" description="ABC transmembrane type-1" evidence="8">
    <location>
        <begin position="97"/>
        <end position="276"/>
    </location>
</feature>
<dbReference type="PANTHER" id="PTHR47737:SF1">
    <property type="entry name" value="GLYCINE BETAINE_PROLINE BETAINE TRANSPORT SYSTEM PERMEASE PROTEIN PROW"/>
    <property type="match status" value="1"/>
</dbReference>
<evidence type="ECO:0000313" key="9">
    <source>
        <dbReference type="EMBL" id="MFC7150512.1"/>
    </source>
</evidence>
<feature type="transmembrane region" description="Helical" evidence="7">
    <location>
        <begin position="144"/>
        <end position="171"/>
    </location>
</feature>
<keyword evidence="5 7" id="KW-1133">Transmembrane helix</keyword>
<keyword evidence="2 7" id="KW-0813">Transport</keyword>
<dbReference type="Proteomes" id="UP001596378">
    <property type="component" value="Unassembled WGS sequence"/>
</dbReference>
<dbReference type="CDD" id="cd06261">
    <property type="entry name" value="TM_PBP2"/>
    <property type="match status" value="1"/>
</dbReference>
<dbReference type="Pfam" id="PF00528">
    <property type="entry name" value="BPD_transp_1"/>
    <property type="match status" value="1"/>
</dbReference>
<feature type="transmembrane region" description="Helical" evidence="7">
    <location>
        <begin position="224"/>
        <end position="243"/>
    </location>
</feature>
<feature type="transmembrane region" description="Helical" evidence="7">
    <location>
        <begin position="255"/>
        <end position="272"/>
    </location>
</feature>
<dbReference type="InterPro" id="IPR035906">
    <property type="entry name" value="MetI-like_sf"/>
</dbReference>
<evidence type="ECO:0000256" key="7">
    <source>
        <dbReference type="RuleBase" id="RU363032"/>
    </source>
</evidence>
<evidence type="ECO:0000256" key="2">
    <source>
        <dbReference type="ARBA" id="ARBA00022448"/>
    </source>
</evidence>
<evidence type="ECO:0000259" key="8">
    <source>
        <dbReference type="PROSITE" id="PS50928"/>
    </source>
</evidence>
<keyword evidence="10" id="KW-1185">Reference proteome</keyword>